<keyword evidence="4" id="KW-0479">Metal-binding</keyword>
<keyword evidence="11" id="KW-1185">Reference proteome</keyword>
<comment type="caution">
    <text evidence="10">The sequence shown here is derived from an EMBL/GenBank/DDBJ whole genome shotgun (WGS) entry which is preliminary data.</text>
</comment>
<dbReference type="InterPro" id="IPR036010">
    <property type="entry name" value="2Fe-2S_ferredoxin-like_sf"/>
</dbReference>
<accession>A0ABN3HNB3</accession>
<dbReference type="InterPro" id="IPR050415">
    <property type="entry name" value="MRET"/>
</dbReference>
<dbReference type="Gene3D" id="3.10.20.30">
    <property type="match status" value="1"/>
</dbReference>
<evidence type="ECO:0000259" key="8">
    <source>
        <dbReference type="PROSITE" id="PS51085"/>
    </source>
</evidence>
<keyword evidence="5" id="KW-0560">Oxidoreductase</keyword>
<evidence type="ECO:0000256" key="6">
    <source>
        <dbReference type="ARBA" id="ARBA00023004"/>
    </source>
</evidence>
<organism evidence="10 11">
    <name type="scientific">Gordonia cholesterolivorans</name>
    <dbReference type="NCBI Taxonomy" id="559625"/>
    <lineage>
        <taxon>Bacteria</taxon>
        <taxon>Bacillati</taxon>
        <taxon>Actinomycetota</taxon>
        <taxon>Actinomycetes</taxon>
        <taxon>Mycobacteriales</taxon>
        <taxon>Gordoniaceae</taxon>
        <taxon>Gordonia</taxon>
    </lineage>
</organism>
<protein>
    <submittedName>
        <fullName evidence="10">PDR/VanB family oxidoreductase</fullName>
    </submittedName>
</protein>
<dbReference type="PROSITE" id="PS51384">
    <property type="entry name" value="FAD_FR"/>
    <property type="match status" value="1"/>
</dbReference>
<dbReference type="SUPFAM" id="SSF52343">
    <property type="entry name" value="Ferredoxin reductase-like, C-terminal NADP-linked domain"/>
    <property type="match status" value="1"/>
</dbReference>
<keyword evidence="7" id="KW-0411">Iron-sulfur</keyword>
<proteinExistence type="predicted"/>
<feature type="domain" description="2Fe-2S ferredoxin-type" evidence="8">
    <location>
        <begin position="292"/>
        <end position="378"/>
    </location>
</feature>
<dbReference type="Proteomes" id="UP001501170">
    <property type="component" value="Unassembled WGS sequence"/>
</dbReference>
<dbReference type="Pfam" id="PF00970">
    <property type="entry name" value="FAD_binding_6"/>
    <property type="match status" value="1"/>
</dbReference>
<evidence type="ECO:0000256" key="1">
    <source>
        <dbReference type="ARBA" id="ARBA00001974"/>
    </source>
</evidence>
<dbReference type="InterPro" id="IPR001041">
    <property type="entry name" value="2Fe-2S_ferredoxin-type"/>
</dbReference>
<evidence type="ECO:0000256" key="7">
    <source>
        <dbReference type="ARBA" id="ARBA00023014"/>
    </source>
</evidence>
<sequence>MTIMTNGSARPISDLSTEPPHLYGRFRRDPLMRLLTGVGKVWFPFWRPISPLRDPAANDGVMTLDIVDREVVAVDENVIALTFAAPDRSILPEWHPGAHLDLLLPSGRMREYSLCGDPGDRRTYRIAVRRIPDGGGGSIEVHDGLRVGDSIQIKGPRNAFPLVLPGYGSPARTLRFVAAGIGITPILPMIAMADRYGLDWSMIYSGRSADSIPFIDELSRYGDKVTVRTDDVDGLPGMAELVGPVPAGDAGLSVYCCGPVPMLERLRTHLADRSDIELHFERFSPPPILDGTEFTVRIGSTGRTETVAADESVLTALRRVDPAVPYSCQQGFCGTCRLKTSAGEVDHRDTLLTGPEREDGWFLPCVSRCRSDSLTVEM</sequence>
<dbReference type="PANTHER" id="PTHR47354:SF1">
    <property type="entry name" value="CARNITINE MONOOXYGENASE REDUCTASE SUBUNIT"/>
    <property type="match status" value="1"/>
</dbReference>
<dbReference type="Gene3D" id="3.40.50.80">
    <property type="entry name" value="Nucleotide-binding domain of ferredoxin-NADP reductase (FNR) module"/>
    <property type="match status" value="1"/>
</dbReference>
<dbReference type="PRINTS" id="PR00409">
    <property type="entry name" value="PHDIOXRDTASE"/>
</dbReference>
<gene>
    <name evidence="10" type="ORF">GCM10009855_25900</name>
</gene>
<keyword evidence="6" id="KW-0408">Iron</keyword>
<evidence type="ECO:0000256" key="2">
    <source>
        <dbReference type="ARBA" id="ARBA00022630"/>
    </source>
</evidence>
<dbReference type="PROSITE" id="PS51085">
    <property type="entry name" value="2FE2S_FER_2"/>
    <property type="match status" value="1"/>
</dbReference>
<dbReference type="PANTHER" id="PTHR47354">
    <property type="entry name" value="NADH OXIDOREDUCTASE HCR"/>
    <property type="match status" value="1"/>
</dbReference>
<evidence type="ECO:0000259" key="9">
    <source>
        <dbReference type="PROSITE" id="PS51384"/>
    </source>
</evidence>
<feature type="domain" description="FAD-binding FR-type" evidence="9">
    <location>
        <begin position="59"/>
        <end position="163"/>
    </location>
</feature>
<dbReference type="CDD" id="cd00207">
    <property type="entry name" value="fer2"/>
    <property type="match status" value="1"/>
</dbReference>
<evidence type="ECO:0000313" key="11">
    <source>
        <dbReference type="Proteomes" id="UP001501170"/>
    </source>
</evidence>
<dbReference type="InterPro" id="IPR017938">
    <property type="entry name" value="Riboflavin_synthase-like_b-brl"/>
</dbReference>
<dbReference type="RefSeq" id="WP_411815729.1">
    <property type="nucleotide sequence ID" value="NZ_BAAARB010000013.1"/>
</dbReference>
<dbReference type="InterPro" id="IPR012675">
    <property type="entry name" value="Beta-grasp_dom_sf"/>
</dbReference>
<evidence type="ECO:0000313" key="10">
    <source>
        <dbReference type="EMBL" id="GAA2384472.1"/>
    </source>
</evidence>
<evidence type="ECO:0000256" key="4">
    <source>
        <dbReference type="ARBA" id="ARBA00022723"/>
    </source>
</evidence>
<dbReference type="SUPFAM" id="SSF63380">
    <property type="entry name" value="Riboflavin synthase domain-like"/>
    <property type="match status" value="1"/>
</dbReference>
<reference evidence="10 11" key="1">
    <citation type="journal article" date="2019" name="Int. J. Syst. Evol. Microbiol.">
        <title>The Global Catalogue of Microorganisms (GCM) 10K type strain sequencing project: providing services to taxonomists for standard genome sequencing and annotation.</title>
        <authorList>
            <consortium name="The Broad Institute Genomics Platform"/>
            <consortium name="The Broad Institute Genome Sequencing Center for Infectious Disease"/>
            <person name="Wu L."/>
            <person name="Ma J."/>
        </authorList>
    </citation>
    <scope>NUCLEOTIDE SEQUENCE [LARGE SCALE GENOMIC DNA]</scope>
    <source>
        <strain evidence="10 11">JCM 16227</strain>
    </source>
</reference>
<keyword evidence="2" id="KW-0285">Flavoprotein</keyword>
<name>A0ABN3HNB3_9ACTN</name>
<keyword evidence="3" id="KW-0001">2Fe-2S</keyword>
<dbReference type="Pfam" id="PF00111">
    <property type="entry name" value="Fer2"/>
    <property type="match status" value="1"/>
</dbReference>
<dbReference type="CDD" id="cd06185">
    <property type="entry name" value="PDR_like"/>
    <property type="match status" value="1"/>
</dbReference>
<evidence type="ECO:0000256" key="3">
    <source>
        <dbReference type="ARBA" id="ARBA00022714"/>
    </source>
</evidence>
<evidence type="ECO:0000256" key="5">
    <source>
        <dbReference type="ARBA" id="ARBA00023002"/>
    </source>
</evidence>
<dbReference type="InterPro" id="IPR006058">
    <property type="entry name" value="2Fe2S_fd_BS"/>
</dbReference>
<dbReference type="EMBL" id="BAAARB010000013">
    <property type="protein sequence ID" value="GAA2384472.1"/>
    <property type="molecule type" value="Genomic_DNA"/>
</dbReference>
<dbReference type="InterPro" id="IPR008333">
    <property type="entry name" value="Cbr1-like_FAD-bd_dom"/>
</dbReference>
<dbReference type="InterPro" id="IPR039261">
    <property type="entry name" value="FNR_nucleotide-bd"/>
</dbReference>
<comment type="cofactor">
    <cofactor evidence="1">
        <name>FAD</name>
        <dbReference type="ChEBI" id="CHEBI:57692"/>
    </cofactor>
</comment>
<dbReference type="SUPFAM" id="SSF54292">
    <property type="entry name" value="2Fe-2S ferredoxin-like"/>
    <property type="match status" value="1"/>
</dbReference>
<dbReference type="InterPro" id="IPR017927">
    <property type="entry name" value="FAD-bd_FR_type"/>
</dbReference>
<dbReference type="Gene3D" id="2.40.30.10">
    <property type="entry name" value="Translation factors"/>
    <property type="match status" value="1"/>
</dbReference>
<dbReference type="PROSITE" id="PS00197">
    <property type="entry name" value="2FE2S_FER_1"/>
    <property type="match status" value="1"/>
</dbReference>